<protein>
    <recommendedName>
        <fullName evidence="5">Ephrin RBD domain-containing protein</fullName>
    </recommendedName>
</protein>
<dbReference type="EMBL" id="JTDE01001126">
    <property type="protein sequence ID" value="KAF7259598.1"/>
    <property type="molecule type" value="Genomic_DNA"/>
</dbReference>
<evidence type="ECO:0000313" key="4">
    <source>
        <dbReference type="Proteomes" id="UP000822476"/>
    </source>
</evidence>
<keyword evidence="2" id="KW-1133">Transmembrane helix</keyword>
<feature type="compositionally biased region" description="Basic residues" evidence="1">
    <location>
        <begin position="155"/>
        <end position="165"/>
    </location>
</feature>
<feature type="transmembrane region" description="Helical" evidence="2">
    <location>
        <begin position="7"/>
        <end position="25"/>
    </location>
</feature>
<evidence type="ECO:0000256" key="1">
    <source>
        <dbReference type="SAM" id="MobiDB-lite"/>
    </source>
</evidence>
<evidence type="ECO:0000256" key="2">
    <source>
        <dbReference type="SAM" id="Phobius"/>
    </source>
</evidence>
<sequence>MIDHLKRIVINATFYIKIIVAILLLPKEIILSHSAASRTHVIYWDPDNIIFRTSPAPLVHVKPRDEVLFMCSHEALYVFWTYERRAFESCSMWSDNKLAVDLLFKCPTRHKIGEIRRHTSSAFDKQLFVRQATGNITMAHKSNLEQVVQNDGKIPGRHWKKHSNKTARPVGHGIRPRRTAPQTSAQTFTLLIDEIPWANGNPIFVTNRPVFFMAQSAMCRTNNMRLALVNGVYSWSLSGEEDKCKTKTSHGDCQTPTVGPAFGQSKTGPLPVTCGTTTNHHKKETRHIPLPCSGHSNPLRLNRAFFISCLFLTLQKMSLCIIV</sequence>
<dbReference type="OrthoDB" id="6269092at2759"/>
<keyword evidence="2" id="KW-0812">Transmembrane</keyword>
<evidence type="ECO:0008006" key="5">
    <source>
        <dbReference type="Google" id="ProtNLM"/>
    </source>
</evidence>
<comment type="caution">
    <text evidence="3">The sequence shown here is derived from an EMBL/GenBank/DDBJ whole genome shotgun (WGS) entry which is preliminary data.</text>
</comment>
<proteinExistence type="predicted"/>
<dbReference type="Proteomes" id="UP000822476">
    <property type="component" value="Unassembled WGS sequence"/>
</dbReference>
<dbReference type="AlphaFoldDB" id="A0A8S9Z751"/>
<reference evidence="3" key="1">
    <citation type="submission" date="2019-07" db="EMBL/GenBank/DDBJ databases">
        <title>Annotation for the trematode Paragonimus miyazaki's.</title>
        <authorList>
            <person name="Choi Y.-J."/>
        </authorList>
    </citation>
    <scope>NUCLEOTIDE SEQUENCE</scope>
    <source>
        <strain evidence="3">Japan</strain>
    </source>
</reference>
<feature type="region of interest" description="Disordered" evidence="1">
    <location>
        <begin position="154"/>
        <end position="178"/>
    </location>
</feature>
<accession>A0A8S9Z751</accession>
<dbReference type="Gene3D" id="2.60.40.420">
    <property type="entry name" value="Cupredoxins - blue copper proteins"/>
    <property type="match status" value="1"/>
</dbReference>
<keyword evidence="2" id="KW-0472">Membrane</keyword>
<name>A0A8S9Z751_9TREM</name>
<dbReference type="InterPro" id="IPR008972">
    <property type="entry name" value="Cupredoxin"/>
</dbReference>
<gene>
    <name evidence="3" type="ORF">EG68_03697</name>
</gene>
<organism evidence="3 4">
    <name type="scientific">Paragonimus skrjabini miyazakii</name>
    <dbReference type="NCBI Taxonomy" id="59628"/>
    <lineage>
        <taxon>Eukaryota</taxon>
        <taxon>Metazoa</taxon>
        <taxon>Spiralia</taxon>
        <taxon>Lophotrochozoa</taxon>
        <taxon>Platyhelminthes</taxon>
        <taxon>Trematoda</taxon>
        <taxon>Digenea</taxon>
        <taxon>Plagiorchiida</taxon>
        <taxon>Troglotremata</taxon>
        <taxon>Troglotrematidae</taxon>
        <taxon>Paragonimus</taxon>
    </lineage>
</organism>
<evidence type="ECO:0000313" key="3">
    <source>
        <dbReference type="EMBL" id="KAF7259598.1"/>
    </source>
</evidence>
<keyword evidence="4" id="KW-1185">Reference proteome</keyword>